<keyword evidence="4" id="KW-0809">Transit peptide</keyword>
<dbReference type="Gene3D" id="1.10.287.110">
    <property type="entry name" value="DnaJ domain"/>
    <property type="match status" value="1"/>
</dbReference>
<evidence type="ECO:0000313" key="14">
    <source>
        <dbReference type="EMBL" id="SBP19494.1"/>
    </source>
</evidence>
<evidence type="ECO:0000256" key="7">
    <source>
        <dbReference type="ARBA" id="ARBA00023136"/>
    </source>
</evidence>
<dbReference type="InterPro" id="IPR036869">
    <property type="entry name" value="J_dom_sf"/>
</dbReference>
<dbReference type="SUPFAM" id="SSF46565">
    <property type="entry name" value="Chaperone J-domain"/>
    <property type="match status" value="1"/>
</dbReference>
<dbReference type="AlphaFoldDB" id="A0A1A7XNT1"/>
<dbReference type="InterPro" id="IPR001623">
    <property type="entry name" value="DnaJ_domain"/>
</dbReference>
<feature type="region of interest" description="Disordered" evidence="12">
    <location>
        <begin position="271"/>
        <end position="297"/>
    </location>
</feature>
<feature type="domain" description="J" evidence="13">
    <location>
        <begin position="199"/>
        <end position="264"/>
    </location>
</feature>
<evidence type="ECO:0000256" key="8">
    <source>
        <dbReference type="ARBA" id="ARBA00023186"/>
    </source>
</evidence>
<evidence type="ECO:0000256" key="3">
    <source>
        <dbReference type="ARBA" id="ARBA00022792"/>
    </source>
</evidence>
<evidence type="ECO:0000256" key="12">
    <source>
        <dbReference type="SAM" id="MobiDB-lite"/>
    </source>
</evidence>
<keyword evidence="2" id="KW-0812">Transmembrane</keyword>
<dbReference type="Pfam" id="PF00226">
    <property type="entry name" value="DnaJ"/>
    <property type="match status" value="1"/>
</dbReference>
<keyword evidence="5" id="KW-1133">Transmembrane helix</keyword>
<reference evidence="14" key="2">
    <citation type="submission" date="2016-06" db="EMBL/GenBank/DDBJ databases">
        <title>The genome of a short-lived fish provides insights into sex chromosome evolution and the genetic control of aging.</title>
        <authorList>
            <person name="Reichwald K."/>
            <person name="Felder M."/>
            <person name="Petzold A."/>
            <person name="Koch P."/>
            <person name="Groth M."/>
            <person name="Platzer M."/>
        </authorList>
    </citation>
    <scope>NUCLEOTIDE SEQUENCE</scope>
    <source>
        <tissue evidence="14">Brain</tissue>
    </source>
</reference>
<comment type="subunit">
    <text evidence="10">Associates with the ATP synthase complex. Interacts with MT-ATP6; interaction is direct. Interacts with ATP5MC2; interaction is direct.</text>
</comment>
<dbReference type="EMBL" id="HADW01018094">
    <property type="protein sequence ID" value="SBP19494.1"/>
    <property type="molecule type" value="Transcribed_RNA"/>
</dbReference>
<keyword evidence="7" id="KW-0472">Membrane</keyword>
<reference evidence="14" key="1">
    <citation type="submission" date="2016-05" db="EMBL/GenBank/DDBJ databases">
        <authorList>
            <person name="Lavstsen T."/>
            <person name="Jespersen J.S."/>
        </authorList>
    </citation>
    <scope>NUCLEOTIDE SEQUENCE</scope>
    <source>
        <tissue evidence="14">Brain</tissue>
    </source>
</reference>
<evidence type="ECO:0000259" key="13">
    <source>
        <dbReference type="PROSITE" id="PS50076"/>
    </source>
</evidence>
<comment type="subcellular location">
    <subcellularLocation>
        <location evidence="1">Mitochondrion inner membrane</location>
        <topology evidence="1">Single-pass membrane protein</topology>
    </subcellularLocation>
</comment>
<keyword evidence="3" id="KW-0999">Mitochondrion inner membrane</keyword>
<evidence type="ECO:0000256" key="9">
    <source>
        <dbReference type="ARBA" id="ARBA00058822"/>
    </source>
</evidence>
<keyword evidence="6" id="KW-0496">Mitochondrion</keyword>
<accession>A0A1A7XNT1</accession>
<dbReference type="GO" id="GO:0005743">
    <property type="term" value="C:mitochondrial inner membrane"/>
    <property type="evidence" value="ECO:0007669"/>
    <property type="project" value="UniProtKB-SubCell"/>
</dbReference>
<evidence type="ECO:0000256" key="11">
    <source>
        <dbReference type="ARBA" id="ARBA00070112"/>
    </source>
</evidence>
<evidence type="ECO:0000256" key="6">
    <source>
        <dbReference type="ARBA" id="ARBA00023128"/>
    </source>
</evidence>
<dbReference type="PRINTS" id="PR00625">
    <property type="entry name" value="JDOMAIN"/>
</dbReference>
<dbReference type="InterPro" id="IPR053025">
    <property type="entry name" value="Mito_ATP_Synthase-Asso"/>
</dbReference>
<evidence type="ECO:0000256" key="1">
    <source>
        <dbReference type="ARBA" id="ARBA00004434"/>
    </source>
</evidence>
<comment type="function">
    <text evidence="9">Mitochondrial protein enriched in neurons that acts as a regulator of mitochondrial respiration. Associates with the ATP synthase complex and facilitates ATP synthesis. May be a chaperone protein involved in the turnover of the subunits of mitochondrial complex I N-module. It facilitates the degradation of N-module subunits damaged by oxidative stress, and contributes to complex I functional efficiency.</text>
</comment>
<dbReference type="PANTHER" id="PTHR44873">
    <property type="entry name" value="DNAJ HOMOLOG SUBFAMILY C MEMBER 30, MITOCHONDRIAL"/>
    <property type="match status" value="1"/>
</dbReference>
<name>A0A1A7XNT1_9TELE</name>
<proteinExistence type="predicted"/>
<feature type="compositionally biased region" description="Polar residues" evidence="12">
    <location>
        <begin position="283"/>
        <end position="294"/>
    </location>
</feature>
<protein>
    <recommendedName>
        <fullName evidence="11">DnaJ homolog subfamily C member 30, mitochondrial</fullName>
    </recommendedName>
</protein>
<gene>
    <name evidence="14" type="primary">CR382327.3</name>
</gene>
<dbReference type="PROSITE" id="PS50076">
    <property type="entry name" value="DNAJ_2"/>
    <property type="match status" value="1"/>
</dbReference>
<keyword evidence="8" id="KW-0143">Chaperone</keyword>
<dbReference type="PANTHER" id="PTHR44873:SF1">
    <property type="entry name" value="DNAJ HOMOLOG SUBFAMILY C MEMBER 30, MITOCHONDRIAL"/>
    <property type="match status" value="1"/>
</dbReference>
<evidence type="ECO:0000256" key="2">
    <source>
        <dbReference type="ARBA" id="ARBA00022692"/>
    </source>
</evidence>
<sequence length="373" mass="42887">MAEVSPRLFGNGFGRFIVFRTNPNRPVCVDRGSECLLIHCSRSLARQESTQNQVVSKPKATQRTPKKAVNQQKYVTLFGSSSCDLRSSSWICCADFRKRLQAFGTTRDTSTGLLQEKLLACRIPYWTRGAVFIQHDTFRSPQQVRAFCTVLFILTEKESTRPNFGHLNFHPHTIRGSATTRNYSWKSEEALLLHRSKTAYYDILKVSPSATQSQIKTAYYKQSFIYHPDKNPGNEKATHRFSEISEAYTVLGNVTLRRKYDRGLLSHSDIQSAGRPTFKKTQSRSTGSQQQPQQRARRFSHVGGKPIFDFDAFYQAHYGEQLQKERAMRARRKQMEEMQREKISSWRQQRKMELAIAVMVVRAGLVCVGRIKP</sequence>
<dbReference type="SMART" id="SM00271">
    <property type="entry name" value="DnaJ"/>
    <property type="match status" value="1"/>
</dbReference>
<dbReference type="CDD" id="cd06257">
    <property type="entry name" value="DnaJ"/>
    <property type="match status" value="1"/>
</dbReference>
<evidence type="ECO:0000256" key="10">
    <source>
        <dbReference type="ARBA" id="ARBA00065070"/>
    </source>
</evidence>
<dbReference type="FunFam" id="1.10.287.110:FF:000060">
    <property type="entry name" value="DnaJ (Hsp40) homolog, subfamily C, member 30"/>
    <property type="match status" value="1"/>
</dbReference>
<evidence type="ECO:0000256" key="4">
    <source>
        <dbReference type="ARBA" id="ARBA00022946"/>
    </source>
</evidence>
<organism evidence="14">
    <name type="scientific">Iconisemion striatum</name>
    <dbReference type="NCBI Taxonomy" id="60296"/>
    <lineage>
        <taxon>Eukaryota</taxon>
        <taxon>Metazoa</taxon>
        <taxon>Chordata</taxon>
        <taxon>Craniata</taxon>
        <taxon>Vertebrata</taxon>
        <taxon>Euteleostomi</taxon>
        <taxon>Actinopterygii</taxon>
        <taxon>Neopterygii</taxon>
        <taxon>Teleostei</taxon>
        <taxon>Neoteleostei</taxon>
        <taxon>Acanthomorphata</taxon>
        <taxon>Ovalentaria</taxon>
        <taxon>Atherinomorphae</taxon>
        <taxon>Cyprinodontiformes</taxon>
        <taxon>Nothobranchiidae</taxon>
        <taxon>Iconisemion</taxon>
    </lineage>
</organism>
<evidence type="ECO:0000256" key="5">
    <source>
        <dbReference type="ARBA" id="ARBA00022989"/>
    </source>
</evidence>
<feature type="non-terminal residue" evidence="14">
    <location>
        <position position="373"/>
    </location>
</feature>